<dbReference type="InterPro" id="IPR043128">
    <property type="entry name" value="Rev_trsase/Diguanyl_cyclase"/>
</dbReference>
<dbReference type="Proteomes" id="UP000246058">
    <property type="component" value="Chromosome"/>
</dbReference>
<name>A0A2U8VWJ1_9HYPH</name>
<keyword evidence="1" id="KW-1133">Transmembrane helix</keyword>
<keyword evidence="1" id="KW-0472">Membrane</keyword>
<dbReference type="Pfam" id="PF00563">
    <property type="entry name" value="EAL"/>
    <property type="match status" value="1"/>
</dbReference>
<dbReference type="InterPro" id="IPR029787">
    <property type="entry name" value="Nucleotide_cyclase"/>
</dbReference>
<keyword evidence="5" id="KW-1185">Reference proteome</keyword>
<evidence type="ECO:0000256" key="1">
    <source>
        <dbReference type="SAM" id="Phobius"/>
    </source>
</evidence>
<dbReference type="EMBL" id="CP029551">
    <property type="protein sequence ID" value="AWN38193.1"/>
    <property type="molecule type" value="Genomic_DNA"/>
</dbReference>
<feature type="domain" description="EAL" evidence="2">
    <location>
        <begin position="261"/>
        <end position="511"/>
    </location>
</feature>
<reference evidence="4 5" key="1">
    <citation type="submission" date="2018-05" db="EMBL/GenBank/DDBJ databases">
        <title>Complete Genome Sequence of Methylobacterium sp. 17Sr1-43.</title>
        <authorList>
            <person name="Srinivasan S."/>
        </authorList>
    </citation>
    <scope>NUCLEOTIDE SEQUENCE [LARGE SCALE GENOMIC DNA]</scope>
    <source>
        <strain evidence="4 5">17Sr1-43</strain>
    </source>
</reference>
<organism evidence="4 5">
    <name type="scientific">Methylobacterium radiodurans</name>
    <dbReference type="NCBI Taxonomy" id="2202828"/>
    <lineage>
        <taxon>Bacteria</taxon>
        <taxon>Pseudomonadati</taxon>
        <taxon>Pseudomonadota</taxon>
        <taxon>Alphaproteobacteria</taxon>
        <taxon>Hyphomicrobiales</taxon>
        <taxon>Methylobacteriaceae</taxon>
        <taxon>Methylobacterium</taxon>
    </lineage>
</organism>
<dbReference type="AlphaFoldDB" id="A0A2U8VWJ1"/>
<dbReference type="RefSeq" id="WP_109953350.1">
    <property type="nucleotide sequence ID" value="NZ_CP029551.1"/>
</dbReference>
<feature type="domain" description="GGDEF" evidence="3">
    <location>
        <begin position="119"/>
        <end position="252"/>
    </location>
</feature>
<dbReference type="SUPFAM" id="SSF141868">
    <property type="entry name" value="EAL domain-like"/>
    <property type="match status" value="1"/>
</dbReference>
<dbReference type="PANTHER" id="PTHR44757:SF2">
    <property type="entry name" value="BIOFILM ARCHITECTURE MAINTENANCE PROTEIN MBAA"/>
    <property type="match status" value="1"/>
</dbReference>
<dbReference type="Pfam" id="PF00990">
    <property type="entry name" value="GGDEF"/>
    <property type="match status" value="1"/>
</dbReference>
<dbReference type="OrthoDB" id="9814202at2"/>
<dbReference type="SMART" id="SM00267">
    <property type="entry name" value="GGDEF"/>
    <property type="match status" value="1"/>
</dbReference>
<evidence type="ECO:0000313" key="5">
    <source>
        <dbReference type="Proteomes" id="UP000246058"/>
    </source>
</evidence>
<dbReference type="InterPro" id="IPR001633">
    <property type="entry name" value="EAL_dom"/>
</dbReference>
<dbReference type="InterPro" id="IPR035919">
    <property type="entry name" value="EAL_sf"/>
</dbReference>
<proteinExistence type="predicted"/>
<dbReference type="InterPro" id="IPR052155">
    <property type="entry name" value="Biofilm_reg_signaling"/>
</dbReference>
<gene>
    <name evidence="4" type="ORF">DK427_22660</name>
</gene>
<dbReference type="InterPro" id="IPR000160">
    <property type="entry name" value="GGDEF_dom"/>
</dbReference>
<evidence type="ECO:0000259" key="2">
    <source>
        <dbReference type="PROSITE" id="PS50883"/>
    </source>
</evidence>
<dbReference type="PROSITE" id="PS50887">
    <property type="entry name" value="GGDEF"/>
    <property type="match status" value="1"/>
</dbReference>
<dbReference type="Gene3D" id="3.20.20.450">
    <property type="entry name" value="EAL domain"/>
    <property type="match status" value="1"/>
</dbReference>
<evidence type="ECO:0000259" key="3">
    <source>
        <dbReference type="PROSITE" id="PS50887"/>
    </source>
</evidence>
<dbReference type="KEGG" id="meti:DK427_22660"/>
<protein>
    <submittedName>
        <fullName evidence="4">GGDEF-domain containing protein</fullName>
    </submittedName>
</protein>
<dbReference type="NCBIfam" id="TIGR00254">
    <property type="entry name" value="GGDEF"/>
    <property type="match status" value="1"/>
</dbReference>
<dbReference type="PROSITE" id="PS50883">
    <property type="entry name" value="EAL"/>
    <property type="match status" value="1"/>
</dbReference>
<dbReference type="Gene3D" id="3.30.70.270">
    <property type="match status" value="1"/>
</dbReference>
<dbReference type="SMART" id="SM00052">
    <property type="entry name" value="EAL"/>
    <property type="match status" value="1"/>
</dbReference>
<evidence type="ECO:0000313" key="4">
    <source>
        <dbReference type="EMBL" id="AWN38193.1"/>
    </source>
</evidence>
<keyword evidence="1" id="KW-0812">Transmembrane</keyword>
<sequence>MSKRGSWGEGELYEALCLLMIGACLWIIGAQFHAFESLNAFVARHGVSDLFMLVALMGLAMFGASVRKSLLLRDALRERDAAAREAEAIARHDVLTGLANRRLFLEAVKAQRAGAGPVPSHAVLLLDLDRFKPVNDIYGHAAGNAVLCAVAERLRRLIPAGGVAARLGGDEFAVLVPLESGSDGLVRLAQAMIAAIGEPVLWCGNALKVGGTVGIALVETEMADADAVLHAADLAMYQGKKDGRGTYRVFKSAMDLELRARAQLESELRDAIQRGEIEPFYQPVVALPEKTLIGVEVLARWRHPVRGLLTPGHFIGIAEETGMIADLCYRLLRQACLDARDWPSHLLLAVNISPQQFQDRWLCERILSILTETGFPPSRLEVEITESALVQDLEAARTTLTSLQNLGVRIALDDFGTGYSSLYHLRELKFDKLKIDRSYVDTITMSDERAKLVDAIIKLSASLGLVTTAEGIETDASVDWLSGQGCDYGQGYLFGAPMPRAELTALLAAPGAHGMSAPMKEVA</sequence>
<accession>A0A2U8VWJ1</accession>
<dbReference type="PANTHER" id="PTHR44757">
    <property type="entry name" value="DIGUANYLATE CYCLASE DGCP"/>
    <property type="match status" value="1"/>
</dbReference>
<dbReference type="SUPFAM" id="SSF55073">
    <property type="entry name" value="Nucleotide cyclase"/>
    <property type="match status" value="1"/>
</dbReference>
<dbReference type="CDD" id="cd01948">
    <property type="entry name" value="EAL"/>
    <property type="match status" value="1"/>
</dbReference>
<dbReference type="CDD" id="cd01949">
    <property type="entry name" value="GGDEF"/>
    <property type="match status" value="1"/>
</dbReference>
<feature type="transmembrane region" description="Helical" evidence="1">
    <location>
        <begin position="12"/>
        <end position="30"/>
    </location>
</feature>
<feature type="transmembrane region" description="Helical" evidence="1">
    <location>
        <begin position="50"/>
        <end position="70"/>
    </location>
</feature>